<dbReference type="Gene3D" id="1.25.40.10">
    <property type="entry name" value="Tetratricopeptide repeat domain"/>
    <property type="match status" value="2"/>
</dbReference>
<dbReference type="OrthoDB" id="2384430at2759"/>
<dbReference type="EMBL" id="JABAYA010000118">
    <property type="protein sequence ID" value="KAF7724496.1"/>
    <property type="molecule type" value="Genomic_DNA"/>
</dbReference>
<evidence type="ECO:0000313" key="2">
    <source>
        <dbReference type="EMBL" id="KAF7724496.1"/>
    </source>
</evidence>
<accession>A0A8H7BPZ2</accession>
<dbReference type="SUPFAM" id="SSF81901">
    <property type="entry name" value="HCP-like"/>
    <property type="match status" value="2"/>
</dbReference>
<sequence length="1439" mass="163879">MGQQQSTAEKNSASNGLTIPKEWIHGVYADGTPAEAEAVEVANSGEIYLYPKSDLDVPRRNRTWQKLLVESATEYDASALTLPGTAAYRYFACKALETIRAKTVQQMQAVFFPSGVFKPTEAFKRAIRDALEGDTDNDKLNNLEKVFQSFGYYYPSLIVIGGKFKYNSDCDSLDAPKKIIQSVLHKNLAWEAFGGNTSLLDGHYPDIDEWLESTINQPSLVLIGDVGPCYELFEDHISAEIQRIYKVCCDNQAISTKSLHKADDTAADALVLFSRQQAKVGVARGVHFDGLLSERDAVEWIDEEYISDLMKPMVVQGEPRIECLVRRTDLSTSLNTHSFLPDNFPEGIEQVPGFADAAMGYYINKNRARLQSETKRQRYFVMYVSYKELIFDPKYLKPTDDFKLAVAKALNMKDDEEKYKELENVFSRFGYYYPSSILLGGRIAYETRFCHPTGDSLSRSDLEDLEVLLYIHHMATGVDTVGGSSTSAGYQGWIDSVRNNQKRIRYKSLRPIYEVLDQEQRDQILRLYDRKRHCTDYSFELPRAVHFDGAIAEQQAIELSEDTIVSRLTMLRNYSNQPNIEIIRRYGKSFEHVEKYSSLDIESGHDFPGSLGFTLGSQGAYKERISDYKDEDISTEAPYDVAYIYLPDKFIRATSQFKDEISKALQVGKSDYDTYYALQNVFQRFGYYYPTQVNIGARLIARIPHDGRGYQQEPLDYNIQSRYERYLETYCISEIAELAQEENESKKSLDFNEQRVIARSERQVSHNLARATMEKSIAQSEKLRAAGGDSVYLLWNDVKSWLASAKISTTPIQSRNLRPLYELLDAKDRQQVQLIYENVIAADDRVRYNCPLEFYLEEEEDSENESIPSSPISILQQQTEAYFSPRENVKRSVILKIEPAEPMQSRNLTQLQHVQYGDLVYLRFINSMLTAKISAVDDNKFISLIKACTNTTDSNDMKKLAYDIINSYVSATKYLKEDAFLLDIAEHEQVKKTTSISDADYLWKIVPCPWNSGSEEISFQESTKEEDDNGENDDLPLPDGLERKVRRPSLFLSDPGELNQTASAQDDSNDNYIRCHDRLVLESQVALEGSRRIYLCFTANGLSCLVSEKVEAYGWKQAQWQVHQHLSQTMAEQRFSDETSKAVLDELRFSEDILRQAEAGVTSNGDIGAYQDRGQPACQHQKEQDLQGTACREIYKQDGIQLLPLTLDIGYGTHYYKMIKILRSLGDYKTALRMYEKSTSLSEWQAYYDLATLYRTGFTADEVEISENQEAAFLCYAIGGLLGEYLSALKAAEYYEKGYSKTVGVHYDKALQWYAYAYQRSNVSTALLGIGRVEHALAQAATSPLEREGHRQRALQTFLKIVESEPYARFMVAMYHIYGWGFKEADASLGFQMLLNLVESGVSGVFSAIARCYNEGIGVERDPAKALAYQKLSKRMYTL</sequence>
<reference evidence="2" key="1">
    <citation type="submission" date="2020-01" db="EMBL/GenBank/DDBJ databases">
        <title>Genome Sequencing of Three Apophysomyces-Like Fungal Strains Confirms a Novel Fungal Genus in the Mucoromycota with divergent Burkholderia-like Endosymbiotic Bacteria.</title>
        <authorList>
            <person name="Stajich J.E."/>
            <person name="Macias A.M."/>
            <person name="Carter-House D."/>
            <person name="Lovett B."/>
            <person name="Kasson L.R."/>
            <person name="Berry K."/>
            <person name="Grigoriev I."/>
            <person name="Chang Y."/>
            <person name="Spatafora J."/>
            <person name="Kasson M.T."/>
        </authorList>
    </citation>
    <scope>NUCLEOTIDE SEQUENCE</scope>
    <source>
        <strain evidence="2">NRRL A-21654</strain>
    </source>
</reference>
<feature type="compositionally biased region" description="Acidic residues" evidence="1">
    <location>
        <begin position="1024"/>
        <end position="1036"/>
    </location>
</feature>
<dbReference type="Proteomes" id="UP000605846">
    <property type="component" value="Unassembled WGS sequence"/>
</dbReference>
<keyword evidence="3" id="KW-1185">Reference proteome</keyword>
<dbReference type="InterPro" id="IPR011990">
    <property type="entry name" value="TPR-like_helical_dom_sf"/>
</dbReference>
<comment type="caution">
    <text evidence="2">The sequence shown here is derived from an EMBL/GenBank/DDBJ whole genome shotgun (WGS) entry which is preliminary data.</text>
</comment>
<proteinExistence type="predicted"/>
<name>A0A8H7BPZ2_9FUNG</name>
<gene>
    <name evidence="2" type="ORF">EC973_000946</name>
</gene>
<feature type="region of interest" description="Disordered" evidence="1">
    <location>
        <begin position="1017"/>
        <end position="1041"/>
    </location>
</feature>
<organism evidence="2 3">
    <name type="scientific">Apophysomyces ossiformis</name>
    <dbReference type="NCBI Taxonomy" id="679940"/>
    <lineage>
        <taxon>Eukaryota</taxon>
        <taxon>Fungi</taxon>
        <taxon>Fungi incertae sedis</taxon>
        <taxon>Mucoromycota</taxon>
        <taxon>Mucoromycotina</taxon>
        <taxon>Mucoromycetes</taxon>
        <taxon>Mucorales</taxon>
        <taxon>Mucorineae</taxon>
        <taxon>Mucoraceae</taxon>
        <taxon>Apophysomyces</taxon>
    </lineage>
</organism>
<evidence type="ECO:0000256" key="1">
    <source>
        <dbReference type="SAM" id="MobiDB-lite"/>
    </source>
</evidence>
<evidence type="ECO:0000313" key="3">
    <source>
        <dbReference type="Proteomes" id="UP000605846"/>
    </source>
</evidence>
<protein>
    <submittedName>
        <fullName evidence="2">Uncharacterized protein</fullName>
    </submittedName>
</protein>